<dbReference type="InterPro" id="IPR007627">
    <property type="entry name" value="RNA_pol_sigma70_r2"/>
</dbReference>
<keyword evidence="2" id="KW-0805">Transcription regulation</keyword>
<dbReference type="HOGENOM" id="CLU_047691_17_0_0"/>
<dbReference type="Gene3D" id="1.10.10.10">
    <property type="entry name" value="Winged helix-like DNA-binding domain superfamily/Winged helix DNA-binding domain"/>
    <property type="match status" value="1"/>
</dbReference>
<dbReference type="Gene3D" id="1.10.1740.10">
    <property type="match status" value="1"/>
</dbReference>
<keyword evidence="4" id="KW-0804">Transcription</keyword>
<dbReference type="InterPro" id="IPR014331">
    <property type="entry name" value="RNA_pol_sigma70_ECF_RHOBA"/>
</dbReference>
<feature type="domain" description="RNA polymerase sigma-70 region 2" evidence="5">
    <location>
        <begin position="18"/>
        <end position="85"/>
    </location>
</feature>
<dbReference type="SUPFAM" id="SSF88946">
    <property type="entry name" value="Sigma2 domain of RNA polymerase sigma factors"/>
    <property type="match status" value="1"/>
</dbReference>
<evidence type="ECO:0000259" key="5">
    <source>
        <dbReference type="Pfam" id="PF04542"/>
    </source>
</evidence>
<protein>
    <submittedName>
        <fullName evidence="6">Probable ECF-like sigma factor SigE</fullName>
    </submittedName>
</protein>
<evidence type="ECO:0000256" key="2">
    <source>
        <dbReference type="ARBA" id="ARBA00023015"/>
    </source>
</evidence>
<dbReference type="Pfam" id="PF04542">
    <property type="entry name" value="Sigma70_r2"/>
    <property type="match status" value="1"/>
</dbReference>
<accession>A3ZT43</accession>
<dbReference type="GO" id="GO:0016987">
    <property type="term" value="F:sigma factor activity"/>
    <property type="evidence" value="ECO:0007669"/>
    <property type="project" value="UniProtKB-KW"/>
</dbReference>
<dbReference type="SUPFAM" id="SSF88659">
    <property type="entry name" value="Sigma3 and sigma4 domains of RNA polymerase sigma factors"/>
    <property type="match status" value="1"/>
</dbReference>
<dbReference type="STRING" id="314230.DSM3645_11517"/>
<evidence type="ECO:0000313" key="6">
    <source>
        <dbReference type="EMBL" id="EAQ80471.1"/>
    </source>
</evidence>
<dbReference type="NCBIfam" id="TIGR02937">
    <property type="entry name" value="sigma70-ECF"/>
    <property type="match status" value="1"/>
</dbReference>
<sequence length="179" mass="21090">MPEISAPQTTDPTPFVELIVKHERALLRYIRSMVPRIEDAEEVWQSSAIVLWEKFAEYDATRDFLPWAQRFAYFEALKFRRSKARDRMFFSEDVMQTVAETHVASREILERRMQALQGCLQKLTDTDLNLLRSRYESEMTIGDLAKKCNTTAKSLYRKLDRIRDRLARCVRVHAQLADD</sequence>
<dbReference type="InterPro" id="IPR013324">
    <property type="entry name" value="RNA_pol_sigma_r3/r4-like"/>
</dbReference>
<dbReference type="PANTHER" id="PTHR43133">
    <property type="entry name" value="RNA POLYMERASE ECF-TYPE SIGMA FACTO"/>
    <property type="match status" value="1"/>
</dbReference>
<comment type="caution">
    <text evidence="6">The sequence shown here is derived from an EMBL/GenBank/DDBJ whole genome shotgun (WGS) entry which is preliminary data.</text>
</comment>
<dbReference type="OrthoDB" id="6383365at2"/>
<dbReference type="InterPro" id="IPR013325">
    <property type="entry name" value="RNA_pol_sigma_r2"/>
</dbReference>
<organism evidence="6 7">
    <name type="scientific">Blastopirellula marina DSM 3645</name>
    <dbReference type="NCBI Taxonomy" id="314230"/>
    <lineage>
        <taxon>Bacteria</taxon>
        <taxon>Pseudomonadati</taxon>
        <taxon>Planctomycetota</taxon>
        <taxon>Planctomycetia</taxon>
        <taxon>Pirellulales</taxon>
        <taxon>Pirellulaceae</taxon>
        <taxon>Blastopirellula</taxon>
    </lineage>
</organism>
<dbReference type="eggNOG" id="COG1595">
    <property type="taxonomic scope" value="Bacteria"/>
</dbReference>
<name>A3ZT43_9BACT</name>
<evidence type="ECO:0000256" key="4">
    <source>
        <dbReference type="ARBA" id="ARBA00023163"/>
    </source>
</evidence>
<dbReference type="RefSeq" id="WP_002655903.1">
    <property type="nucleotide sequence ID" value="NZ_CH672377.1"/>
</dbReference>
<evidence type="ECO:0000313" key="7">
    <source>
        <dbReference type="Proteomes" id="UP000004358"/>
    </source>
</evidence>
<dbReference type="InterPro" id="IPR014284">
    <property type="entry name" value="RNA_pol_sigma-70_dom"/>
</dbReference>
<dbReference type="InterPro" id="IPR036388">
    <property type="entry name" value="WH-like_DNA-bd_sf"/>
</dbReference>
<reference evidence="6 7" key="1">
    <citation type="submission" date="2006-02" db="EMBL/GenBank/DDBJ databases">
        <authorList>
            <person name="Amann R."/>
            <person name="Ferriera S."/>
            <person name="Johnson J."/>
            <person name="Kravitz S."/>
            <person name="Halpern A."/>
            <person name="Remington K."/>
            <person name="Beeson K."/>
            <person name="Tran B."/>
            <person name="Rogers Y.-H."/>
            <person name="Friedman R."/>
            <person name="Venter J.C."/>
        </authorList>
    </citation>
    <scope>NUCLEOTIDE SEQUENCE [LARGE SCALE GENOMIC DNA]</scope>
    <source>
        <strain evidence="6 7">DSM 3645</strain>
    </source>
</reference>
<evidence type="ECO:0000256" key="3">
    <source>
        <dbReference type="ARBA" id="ARBA00023082"/>
    </source>
</evidence>
<keyword evidence="3" id="KW-0731">Sigma factor</keyword>
<proteinExistence type="inferred from homology"/>
<dbReference type="GO" id="GO:0006352">
    <property type="term" value="P:DNA-templated transcription initiation"/>
    <property type="evidence" value="ECO:0007669"/>
    <property type="project" value="InterPro"/>
</dbReference>
<dbReference type="NCBIfam" id="TIGR02989">
    <property type="entry name" value="Sig-70_gvs1"/>
    <property type="match status" value="1"/>
</dbReference>
<evidence type="ECO:0000256" key="1">
    <source>
        <dbReference type="ARBA" id="ARBA00010641"/>
    </source>
</evidence>
<gene>
    <name evidence="6" type="ORF">DSM3645_11517</name>
</gene>
<dbReference type="AlphaFoldDB" id="A3ZT43"/>
<dbReference type="EMBL" id="AANZ01000009">
    <property type="protein sequence ID" value="EAQ80471.1"/>
    <property type="molecule type" value="Genomic_DNA"/>
</dbReference>
<dbReference type="PANTHER" id="PTHR43133:SF51">
    <property type="entry name" value="RNA POLYMERASE SIGMA FACTOR"/>
    <property type="match status" value="1"/>
</dbReference>
<comment type="similarity">
    <text evidence="1">Belongs to the sigma-70 factor family. ECF subfamily.</text>
</comment>
<dbReference type="Proteomes" id="UP000004358">
    <property type="component" value="Unassembled WGS sequence"/>
</dbReference>
<dbReference type="InterPro" id="IPR039425">
    <property type="entry name" value="RNA_pol_sigma-70-like"/>
</dbReference>